<comment type="caution">
    <text evidence="1">The sequence shown here is derived from an EMBL/GenBank/DDBJ whole genome shotgun (WGS) entry which is preliminary data.</text>
</comment>
<protein>
    <submittedName>
        <fullName evidence="1">Uncharacterized protein</fullName>
    </submittedName>
</protein>
<name>A0AAE3QT18_9BACT</name>
<organism evidence="1 2">
    <name type="scientific">Xanthocytophaga flava</name>
    <dbReference type="NCBI Taxonomy" id="3048013"/>
    <lineage>
        <taxon>Bacteria</taxon>
        <taxon>Pseudomonadati</taxon>
        <taxon>Bacteroidota</taxon>
        <taxon>Cytophagia</taxon>
        <taxon>Cytophagales</taxon>
        <taxon>Rhodocytophagaceae</taxon>
        <taxon>Xanthocytophaga</taxon>
    </lineage>
</organism>
<evidence type="ECO:0000313" key="1">
    <source>
        <dbReference type="EMBL" id="MDJ1484416.1"/>
    </source>
</evidence>
<reference evidence="1" key="1">
    <citation type="submission" date="2023-05" db="EMBL/GenBank/DDBJ databases">
        <authorList>
            <person name="Zhang X."/>
        </authorList>
    </citation>
    <scope>NUCLEOTIDE SEQUENCE</scope>
    <source>
        <strain evidence="1">YF14B1</strain>
    </source>
</reference>
<accession>A0AAE3QT18</accession>
<dbReference type="EMBL" id="JASJOS010000014">
    <property type="protein sequence ID" value="MDJ1484416.1"/>
    <property type="molecule type" value="Genomic_DNA"/>
</dbReference>
<dbReference type="RefSeq" id="WP_313985684.1">
    <property type="nucleotide sequence ID" value="NZ_JASJOS010000014.1"/>
</dbReference>
<dbReference type="AlphaFoldDB" id="A0AAE3QT18"/>
<gene>
    <name evidence="1" type="ORF">QNI16_28215</name>
</gene>
<dbReference type="Proteomes" id="UP001241110">
    <property type="component" value="Unassembled WGS sequence"/>
</dbReference>
<sequence>MKKHYPKQLFRSVIYDIEAYTSRKWLVKEIVENQYPTTFQHAVLESQIRPKRQRIIVSNVYAPIFGVVDADLLDNNEFFKDGFVQEPEIEQALILSLTSHYAEYNILTPEVLNLSFTNEVELEYKLKQIGIDRKEIELTLHTIECKKFDYQLFHGENIGYELFNHWDD</sequence>
<proteinExistence type="predicted"/>
<evidence type="ECO:0000313" key="2">
    <source>
        <dbReference type="Proteomes" id="UP001241110"/>
    </source>
</evidence>